<name>A0A251K9X5_MANES</name>
<organism evidence="1">
    <name type="scientific">Manihot esculenta</name>
    <name type="common">Cassava</name>
    <name type="synonym">Jatropha manihot</name>
    <dbReference type="NCBI Taxonomy" id="3983"/>
    <lineage>
        <taxon>Eukaryota</taxon>
        <taxon>Viridiplantae</taxon>
        <taxon>Streptophyta</taxon>
        <taxon>Embryophyta</taxon>
        <taxon>Tracheophyta</taxon>
        <taxon>Spermatophyta</taxon>
        <taxon>Magnoliopsida</taxon>
        <taxon>eudicotyledons</taxon>
        <taxon>Gunneridae</taxon>
        <taxon>Pentapetalae</taxon>
        <taxon>rosids</taxon>
        <taxon>fabids</taxon>
        <taxon>Malpighiales</taxon>
        <taxon>Euphorbiaceae</taxon>
        <taxon>Crotonoideae</taxon>
        <taxon>Manihoteae</taxon>
        <taxon>Manihot</taxon>
    </lineage>
</organism>
<accession>A0A251K9X5</accession>
<sequence length="62" mass="7096">MFLDLSLPCEGCVLVLMWSISRSLVIFSSFWKADLLGAWGRRLDLFYVSSLGLTTTLAVWFY</sequence>
<dbReference type="AlphaFoldDB" id="A0A251K9X5"/>
<proteinExistence type="predicted"/>
<gene>
    <name evidence="1" type="ORF">MANES_08G022700</name>
</gene>
<protein>
    <submittedName>
        <fullName evidence="1">Uncharacterized protein</fullName>
    </submittedName>
</protein>
<reference evidence="1" key="1">
    <citation type="submission" date="2016-02" db="EMBL/GenBank/DDBJ databases">
        <title>WGS assembly of Manihot esculenta.</title>
        <authorList>
            <person name="Bredeson J.V."/>
            <person name="Prochnik S.E."/>
            <person name="Lyons J.B."/>
            <person name="Schmutz J."/>
            <person name="Grimwood J."/>
            <person name="Vrebalov J."/>
            <person name="Bart R.S."/>
            <person name="Amuge T."/>
            <person name="Ferguson M.E."/>
            <person name="Green R."/>
            <person name="Putnam N."/>
            <person name="Stites J."/>
            <person name="Rounsley S."/>
            <person name="Rokhsar D.S."/>
        </authorList>
    </citation>
    <scope>NUCLEOTIDE SEQUENCE [LARGE SCALE GENOMIC DNA]</scope>
    <source>
        <tissue evidence="1">Leaf</tissue>
    </source>
</reference>
<dbReference type="EMBL" id="CM004394">
    <property type="protein sequence ID" value="OAY42868.1"/>
    <property type="molecule type" value="Genomic_DNA"/>
</dbReference>
<evidence type="ECO:0000313" key="1">
    <source>
        <dbReference type="EMBL" id="OAY42868.1"/>
    </source>
</evidence>
<dbReference type="EMBL" id="CM004394">
    <property type="protein sequence ID" value="OAY42867.1"/>
    <property type="molecule type" value="Genomic_DNA"/>
</dbReference>